<evidence type="ECO:0008006" key="4">
    <source>
        <dbReference type="Google" id="ProtNLM"/>
    </source>
</evidence>
<keyword evidence="3" id="KW-1185">Reference proteome</keyword>
<protein>
    <recommendedName>
        <fullName evidence="4">YARHG domain-containing protein</fullName>
    </recommendedName>
</protein>
<evidence type="ECO:0000313" key="3">
    <source>
        <dbReference type="Proteomes" id="UP001597393"/>
    </source>
</evidence>
<accession>A0ABW5NKX7</accession>
<keyword evidence="1" id="KW-0812">Transmembrane</keyword>
<sequence length="333" mass="38976">MKKIQEMENTKVANARNIIIFLILISVFDLPIYAQQDKYVIIADALDTTAEDIEQYVVKNYTFKTDQLYKKNYSVEAYNIIFDKPDHRYKRIALLTVLPDVVTGELWFPIDSAEAFAERKPIGSLSYLAFPNMGYYEGMTNMQRKFFNQYFVVVKKDGKYYRSKNCLLEIFEVKSVDPLMPTLYGQLNLTDHKLSIQSYADIYARSYPFEILPLSISHTGEIANVEEGWRICREYLSDTLAINGKKAYKFWTSGFMNVSHGPDFTRGIDRFIYMPDLGIVGGSYDFHFKRHYRHPDTRPYPEQPNNLTEDEWRKNVMEEKVMLAEELKSKESD</sequence>
<feature type="transmembrane region" description="Helical" evidence="1">
    <location>
        <begin position="12"/>
        <end position="34"/>
    </location>
</feature>
<keyword evidence="1" id="KW-1133">Transmembrane helix</keyword>
<name>A0ABW5NKX7_9SPHI</name>
<proteinExistence type="predicted"/>
<evidence type="ECO:0000256" key="1">
    <source>
        <dbReference type="SAM" id="Phobius"/>
    </source>
</evidence>
<keyword evidence="1" id="KW-0472">Membrane</keyword>
<gene>
    <name evidence="2" type="ORF">ACFSQ3_11070</name>
</gene>
<reference evidence="3" key="1">
    <citation type="journal article" date="2019" name="Int. J. Syst. Evol. Microbiol.">
        <title>The Global Catalogue of Microorganisms (GCM) 10K type strain sequencing project: providing services to taxonomists for standard genome sequencing and annotation.</title>
        <authorList>
            <consortium name="The Broad Institute Genomics Platform"/>
            <consortium name="The Broad Institute Genome Sequencing Center for Infectious Disease"/>
            <person name="Wu L."/>
            <person name="Ma J."/>
        </authorList>
    </citation>
    <scope>NUCLEOTIDE SEQUENCE [LARGE SCALE GENOMIC DNA]</scope>
    <source>
        <strain evidence="3">KCTC 42248</strain>
    </source>
</reference>
<comment type="caution">
    <text evidence="2">The sequence shown here is derived from an EMBL/GenBank/DDBJ whole genome shotgun (WGS) entry which is preliminary data.</text>
</comment>
<evidence type="ECO:0000313" key="2">
    <source>
        <dbReference type="EMBL" id="MFD2599494.1"/>
    </source>
</evidence>
<dbReference type="RefSeq" id="WP_380869621.1">
    <property type="nucleotide sequence ID" value="NZ_JBHUMA010000006.1"/>
</dbReference>
<dbReference type="Proteomes" id="UP001597393">
    <property type="component" value="Unassembled WGS sequence"/>
</dbReference>
<organism evidence="2 3">
    <name type="scientific">Sphingobacterium corticis</name>
    <dbReference type="NCBI Taxonomy" id="1812823"/>
    <lineage>
        <taxon>Bacteria</taxon>
        <taxon>Pseudomonadati</taxon>
        <taxon>Bacteroidota</taxon>
        <taxon>Sphingobacteriia</taxon>
        <taxon>Sphingobacteriales</taxon>
        <taxon>Sphingobacteriaceae</taxon>
        <taxon>Sphingobacterium</taxon>
    </lineage>
</organism>
<dbReference type="EMBL" id="JBHUMA010000006">
    <property type="protein sequence ID" value="MFD2599494.1"/>
    <property type="molecule type" value="Genomic_DNA"/>
</dbReference>